<evidence type="ECO:0000256" key="10">
    <source>
        <dbReference type="HAMAP-Rule" id="MF_00495"/>
    </source>
</evidence>
<dbReference type="InterPro" id="IPR036412">
    <property type="entry name" value="HAD-like_sf"/>
</dbReference>
<dbReference type="CDD" id="cd16417">
    <property type="entry name" value="HAD_PGPase"/>
    <property type="match status" value="1"/>
</dbReference>
<dbReference type="EMBL" id="BAAAFR010000008">
    <property type="protein sequence ID" value="GAA0324545.1"/>
    <property type="molecule type" value="Genomic_DNA"/>
</dbReference>
<comment type="function">
    <text evidence="10">Specifically catalyzes the dephosphorylation of 2-phosphoglycolate. Is involved in the dissimilation of the intracellular 2-phosphoglycolate formed during the DNA repair of 3'-phosphoglycolate ends, a major class of DNA lesions induced by oxidative stress.</text>
</comment>
<dbReference type="PANTHER" id="PTHR43434">
    <property type="entry name" value="PHOSPHOGLYCOLATE PHOSPHATASE"/>
    <property type="match status" value="1"/>
</dbReference>
<feature type="binding site" evidence="10">
    <location>
        <position position="12"/>
    </location>
    <ligand>
        <name>Mg(2+)</name>
        <dbReference type="ChEBI" id="CHEBI:18420"/>
    </ligand>
</feature>
<evidence type="ECO:0000256" key="8">
    <source>
        <dbReference type="ARBA" id="ARBA00022842"/>
    </source>
</evidence>
<dbReference type="InterPro" id="IPR006549">
    <property type="entry name" value="HAD-SF_hydro_IIIA"/>
</dbReference>
<dbReference type="RefSeq" id="WP_201504454.1">
    <property type="nucleotide sequence ID" value="NZ_BAAAFR010000008.1"/>
</dbReference>
<gene>
    <name evidence="11" type="ORF">GCM10009129_22940</name>
</gene>
<dbReference type="NCBIfam" id="TIGR01662">
    <property type="entry name" value="HAD-SF-IIIA"/>
    <property type="match status" value="1"/>
</dbReference>
<dbReference type="SUPFAM" id="SSF56784">
    <property type="entry name" value="HAD-like"/>
    <property type="match status" value="1"/>
</dbReference>
<keyword evidence="12" id="KW-1185">Reference proteome</keyword>
<evidence type="ECO:0000256" key="7">
    <source>
        <dbReference type="ARBA" id="ARBA00022801"/>
    </source>
</evidence>
<comment type="similarity">
    <text evidence="4 10">Belongs to the HAD-like hydrolase superfamily. CbbY/CbbZ/Gph/YieH family.</text>
</comment>
<dbReference type="SFLD" id="SFLDG01135">
    <property type="entry name" value="C1.5.6:_HAD__Beta-PGM__Phospha"/>
    <property type="match status" value="1"/>
</dbReference>
<dbReference type="Gene3D" id="3.40.50.1000">
    <property type="entry name" value="HAD superfamily/HAD-like"/>
    <property type="match status" value="1"/>
</dbReference>
<dbReference type="InterPro" id="IPR023198">
    <property type="entry name" value="PGP-like_dom2"/>
</dbReference>
<dbReference type="NCBIfam" id="NF009695">
    <property type="entry name" value="PRK13222.1-2"/>
    <property type="match status" value="1"/>
</dbReference>
<name>A0ABP3FTG2_9GAMM</name>
<reference evidence="12" key="1">
    <citation type="journal article" date="2019" name="Int. J. Syst. Evol. Microbiol.">
        <title>The Global Catalogue of Microorganisms (GCM) 10K type strain sequencing project: providing services to taxonomists for standard genome sequencing and annotation.</title>
        <authorList>
            <consortium name="The Broad Institute Genomics Platform"/>
            <consortium name="The Broad Institute Genome Sequencing Center for Infectious Disease"/>
            <person name="Wu L."/>
            <person name="Ma J."/>
        </authorList>
    </citation>
    <scope>NUCLEOTIDE SEQUENCE [LARGE SCALE GENOMIC DNA]</scope>
    <source>
        <strain evidence="12">JCM 16343</strain>
    </source>
</reference>
<dbReference type="NCBIfam" id="TIGR01509">
    <property type="entry name" value="HAD-SF-IA-v3"/>
    <property type="match status" value="1"/>
</dbReference>
<keyword evidence="9 10" id="KW-0119">Carbohydrate metabolism</keyword>
<evidence type="ECO:0000256" key="2">
    <source>
        <dbReference type="ARBA" id="ARBA00001946"/>
    </source>
</evidence>
<dbReference type="NCBIfam" id="TIGR01549">
    <property type="entry name" value="HAD-SF-IA-v1"/>
    <property type="match status" value="1"/>
</dbReference>
<comment type="catalytic activity">
    <reaction evidence="1 10">
        <text>2-phosphoglycolate + H2O = glycolate + phosphate</text>
        <dbReference type="Rhea" id="RHEA:14369"/>
        <dbReference type="ChEBI" id="CHEBI:15377"/>
        <dbReference type="ChEBI" id="CHEBI:29805"/>
        <dbReference type="ChEBI" id="CHEBI:43474"/>
        <dbReference type="ChEBI" id="CHEBI:58033"/>
        <dbReference type="EC" id="3.1.3.18"/>
    </reaction>
</comment>
<dbReference type="SFLD" id="SFLDG01129">
    <property type="entry name" value="C1.5:_HAD__Beta-PGM__Phosphata"/>
    <property type="match status" value="1"/>
</dbReference>
<dbReference type="InterPro" id="IPR037512">
    <property type="entry name" value="PGPase_prok"/>
</dbReference>
<dbReference type="InterPro" id="IPR050155">
    <property type="entry name" value="HAD-like_hydrolase_sf"/>
</dbReference>
<feature type="binding site" evidence="10">
    <location>
        <position position="177"/>
    </location>
    <ligand>
        <name>Mg(2+)</name>
        <dbReference type="ChEBI" id="CHEBI:18420"/>
    </ligand>
</feature>
<evidence type="ECO:0000256" key="5">
    <source>
        <dbReference type="ARBA" id="ARBA00013078"/>
    </source>
</evidence>
<evidence type="ECO:0000256" key="6">
    <source>
        <dbReference type="ARBA" id="ARBA00022723"/>
    </source>
</evidence>
<comment type="cofactor">
    <cofactor evidence="2 10">
        <name>Mg(2+)</name>
        <dbReference type="ChEBI" id="CHEBI:18420"/>
    </cofactor>
</comment>
<dbReference type="PANTHER" id="PTHR43434:SF1">
    <property type="entry name" value="PHOSPHOGLYCOLATE PHOSPHATASE"/>
    <property type="match status" value="1"/>
</dbReference>
<feature type="binding site" evidence="10">
    <location>
        <position position="14"/>
    </location>
    <ligand>
        <name>Mg(2+)</name>
        <dbReference type="ChEBI" id="CHEBI:18420"/>
    </ligand>
</feature>
<dbReference type="Proteomes" id="UP001501787">
    <property type="component" value="Unassembled WGS sequence"/>
</dbReference>
<dbReference type="Gene3D" id="1.10.150.240">
    <property type="entry name" value="Putative phosphatase, domain 2"/>
    <property type="match status" value="1"/>
</dbReference>
<evidence type="ECO:0000313" key="12">
    <source>
        <dbReference type="Proteomes" id="UP001501787"/>
    </source>
</evidence>
<dbReference type="SFLD" id="SFLDS00003">
    <property type="entry name" value="Haloacid_Dehalogenase"/>
    <property type="match status" value="1"/>
</dbReference>
<keyword evidence="6 10" id="KW-0479">Metal-binding</keyword>
<accession>A0ABP3FTG2</accession>
<comment type="caution">
    <text evidence="11">The sequence shown here is derived from an EMBL/GenBank/DDBJ whole genome shotgun (WGS) entry which is preliminary data.</text>
</comment>
<comment type="pathway">
    <text evidence="3 10">Organic acid metabolism; glycolate biosynthesis; glycolate from 2-phosphoglycolate: step 1/1.</text>
</comment>
<dbReference type="Pfam" id="PF13419">
    <property type="entry name" value="HAD_2"/>
    <property type="match status" value="1"/>
</dbReference>
<evidence type="ECO:0000256" key="4">
    <source>
        <dbReference type="ARBA" id="ARBA00006171"/>
    </source>
</evidence>
<protein>
    <recommendedName>
        <fullName evidence="5 10">Phosphoglycolate phosphatase</fullName>
        <shortName evidence="10">PGP</shortName>
        <shortName evidence="10">PGPase</shortName>
        <ecNumber evidence="5 10">3.1.3.18</ecNumber>
    </recommendedName>
</protein>
<dbReference type="NCBIfam" id="TIGR01449">
    <property type="entry name" value="PGP_bact"/>
    <property type="match status" value="1"/>
</dbReference>
<dbReference type="InterPro" id="IPR041492">
    <property type="entry name" value="HAD_2"/>
</dbReference>
<dbReference type="InterPro" id="IPR006439">
    <property type="entry name" value="HAD-SF_hydro_IA"/>
</dbReference>
<dbReference type="InterPro" id="IPR023214">
    <property type="entry name" value="HAD_sf"/>
</dbReference>
<evidence type="ECO:0000313" key="11">
    <source>
        <dbReference type="EMBL" id="GAA0324545.1"/>
    </source>
</evidence>
<proteinExistence type="inferred from homology"/>
<evidence type="ECO:0000256" key="9">
    <source>
        <dbReference type="ARBA" id="ARBA00023277"/>
    </source>
</evidence>
<sequence length="231" mass="25066">MTIDNKQLLMFDFDGTLINSVPDLAAATNEMLQQLGREPYPLSTIEGWIGNGSRMLVARALSGERIVSETLAPSEIDDAEAIFLEVYAAHDVSQTTAYPDVDTGLAQLKQAGYTLALVTNKPIRFVPHILEALGWQAHFSVVMGGDSLPQKKPDPAPLHHVCETLQISADKALMIGDSVNDILAGQRAGVDTVGVTYGYNYGQPISESQPTYVFDSFAKLTAWLLSDDLIL</sequence>
<evidence type="ECO:0000256" key="3">
    <source>
        <dbReference type="ARBA" id="ARBA00004818"/>
    </source>
</evidence>
<dbReference type="PRINTS" id="PR00413">
    <property type="entry name" value="HADHALOGNASE"/>
</dbReference>
<feature type="active site" description="Nucleophile" evidence="10">
    <location>
        <position position="12"/>
    </location>
</feature>
<keyword evidence="8 10" id="KW-0460">Magnesium</keyword>
<dbReference type="HAMAP" id="MF_00495">
    <property type="entry name" value="GPH_hydrolase_bact"/>
    <property type="match status" value="1"/>
</dbReference>
<organism evidence="11 12">
    <name type="scientific">Psychrobacter aestuarii</name>
    <dbReference type="NCBI Taxonomy" id="556327"/>
    <lineage>
        <taxon>Bacteria</taxon>
        <taxon>Pseudomonadati</taxon>
        <taxon>Pseudomonadota</taxon>
        <taxon>Gammaproteobacteria</taxon>
        <taxon>Moraxellales</taxon>
        <taxon>Moraxellaceae</taxon>
        <taxon>Psychrobacter</taxon>
    </lineage>
</organism>
<evidence type="ECO:0000256" key="1">
    <source>
        <dbReference type="ARBA" id="ARBA00000830"/>
    </source>
</evidence>
<keyword evidence="7 10" id="KW-0378">Hydrolase</keyword>
<dbReference type="EC" id="3.1.3.18" evidence="5 10"/>